<evidence type="ECO:0000256" key="1">
    <source>
        <dbReference type="SAM" id="MobiDB-lite"/>
    </source>
</evidence>
<evidence type="ECO:0000313" key="3">
    <source>
        <dbReference type="Proteomes" id="UP001592530"/>
    </source>
</evidence>
<dbReference type="EMBL" id="JBHEZY010000005">
    <property type="protein sequence ID" value="MFC1432206.1"/>
    <property type="molecule type" value="Genomic_DNA"/>
</dbReference>
<evidence type="ECO:0008006" key="4">
    <source>
        <dbReference type="Google" id="ProtNLM"/>
    </source>
</evidence>
<dbReference type="RefSeq" id="WP_380553746.1">
    <property type="nucleotide sequence ID" value="NZ_JBHEZY010000005.1"/>
</dbReference>
<proteinExistence type="predicted"/>
<reference evidence="2 3" key="1">
    <citation type="submission" date="2024-09" db="EMBL/GenBank/DDBJ databases">
        <authorList>
            <person name="Lee S.D."/>
        </authorList>
    </citation>
    <scope>NUCLEOTIDE SEQUENCE [LARGE SCALE GENOMIC DNA]</scope>
    <source>
        <strain evidence="2 3">N1-3</strain>
    </source>
</reference>
<dbReference type="Proteomes" id="UP001592530">
    <property type="component" value="Unassembled WGS sequence"/>
</dbReference>
<feature type="region of interest" description="Disordered" evidence="1">
    <location>
        <begin position="155"/>
        <end position="205"/>
    </location>
</feature>
<organism evidence="2 3">
    <name type="scientific">Streptacidiphilus alkalitolerans</name>
    <dbReference type="NCBI Taxonomy" id="3342712"/>
    <lineage>
        <taxon>Bacteria</taxon>
        <taxon>Bacillati</taxon>
        <taxon>Actinomycetota</taxon>
        <taxon>Actinomycetes</taxon>
        <taxon>Kitasatosporales</taxon>
        <taxon>Streptomycetaceae</taxon>
        <taxon>Streptacidiphilus</taxon>
    </lineage>
</organism>
<feature type="compositionally biased region" description="Low complexity" evidence="1">
    <location>
        <begin position="193"/>
        <end position="205"/>
    </location>
</feature>
<feature type="region of interest" description="Disordered" evidence="1">
    <location>
        <begin position="252"/>
        <end position="289"/>
    </location>
</feature>
<sequence>MDFDEVADQLYSLPPPEFTRARDTAFEQARAVPELALANRIKALRRPTQGAWLANLLVRRHQQETGALLDLGAELRAAQDALDGPELRALTAQRRAVVNAMARQARAAATEAGHPVGEAALSDLEEHLMAVLADPQRAAAFAGGRLTTLHGAAATAPAAAGSSPSPASSPSSRPLRSRVLGVPPDAGDKQAAARRQAAETQQEAKQARAAADAARRALDKATRERERVQRKVEDLRQRLEQARDLERTLAAAERTARAKVEETDRIARKAQGRARDAAAHQQHLADRAA</sequence>
<gene>
    <name evidence="2" type="ORF">ACEZDB_16280</name>
</gene>
<name>A0ABV6X1X6_9ACTN</name>
<protein>
    <recommendedName>
        <fullName evidence="4">Transposase</fullName>
    </recommendedName>
</protein>
<evidence type="ECO:0000313" key="2">
    <source>
        <dbReference type="EMBL" id="MFC1432206.1"/>
    </source>
</evidence>
<feature type="compositionally biased region" description="Basic and acidic residues" evidence="1">
    <location>
        <begin position="254"/>
        <end position="289"/>
    </location>
</feature>
<feature type="compositionally biased region" description="Low complexity" evidence="1">
    <location>
        <begin position="155"/>
        <end position="178"/>
    </location>
</feature>
<comment type="caution">
    <text evidence="2">The sequence shown here is derived from an EMBL/GenBank/DDBJ whole genome shotgun (WGS) entry which is preliminary data.</text>
</comment>
<accession>A0ABV6X1X6</accession>